<evidence type="ECO:0000259" key="6">
    <source>
        <dbReference type="PROSITE" id="PS50173"/>
    </source>
</evidence>
<dbReference type="EMBL" id="JAAFGW010000310">
    <property type="protein sequence ID" value="NDP49577.1"/>
    <property type="molecule type" value="Genomic_DNA"/>
</dbReference>
<dbReference type="InterPro" id="IPR043502">
    <property type="entry name" value="DNA/RNA_pol_sf"/>
</dbReference>
<reference evidence="7 8" key="1">
    <citation type="submission" date="2019-09" db="EMBL/GenBank/DDBJ databases">
        <title>H2 Metabolism Revealed by Metagenomic Analysis in Subglacial Sediment of East Antarctica.</title>
        <authorList>
            <person name="Yang Z."/>
            <person name="Zhang Y."/>
            <person name="Lv Y."/>
            <person name="Yan W."/>
            <person name="Xiao X."/>
            <person name="Sun B."/>
            <person name="Ma H."/>
        </authorList>
    </citation>
    <scope>NUCLEOTIDE SEQUENCE [LARGE SCALE GENOMIC DNA]</scope>
    <source>
        <strain evidence="7">Bin2_2</strain>
    </source>
</reference>
<organism evidence="7 8">
    <name type="scientific">Sulfuriferula multivorans</name>
    <dbReference type="NCBI Taxonomy" id="1559896"/>
    <lineage>
        <taxon>Bacteria</taxon>
        <taxon>Pseudomonadati</taxon>
        <taxon>Pseudomonadota</taxon>
        <taxon>Betaproteobacteria</taxon>
        <taxon>Nitrosomonadales</taxon>
        <taxon>Sulfuricellaceae</taxon>
        <taxon>Sulfuriferula</taxon>
    </lineage>
</organism>
<keyword evidence="5" id="KW-0742">SOS response</keyword>
<dbReference type="CDD" id="cd01700">
    <property type="entry name" value="PolY_Pol_V_umuC"/>
    <property type="match status" value="1"/>
</dbReference>
<dbReference type="Pfam" id="PF00817">
    <property type="entry name" value="IMS"/>
    <property type="match status" value="1"/>
</dbReference>
<evidence type="ECO:0000256" key="1">
    <source>
        <dbReference type="ARBA" id="ARBA00010945"/>
    </source>
</evidence>
<evidence type="ECO:0000313" key="8">
    <source>
        <dbReference type="Proteomes" id="UP000483432"/>
    </source>
</evidence>
<feature type="domain" description="UmuC" evidence="6">
    <location>
        <begin position="4"/>
        <end position="187"/>
    </location>
</feature>
<accession>A0A7C9P9Q8</accession>
<comment type="similarity">
    <text evidence="1">Belongs to the DNA polymerase type-Y family.</text>
</comment>
<dbReference type="InterPro" id="IPR050116">
    <property type="entry name" value="DNA_polymerase-Y"/>
</dbReference>
<dbReference type="Pfam" id="PF11799">
    <property type="entry name" value="IMS_C"/>
    <property type="match status" value="1"/>
</dbReference>
<dbReference type="SUPFAM" id="SSF56672">
    <property type="entry name" value="DNA/RNA polymerases"/>
    <property type="match status" value="1"/>
</dbReference>
<dbReference type="GO" id="GO:0003887">
    <property type="term" value="F:DNA-directed DNA polymerase activity"/>
    <property type="evidence" value="ECO:0007669"/>
    <property type="project" value="TreeGrafter"/>
</dbReference>
<dbReference type="InterPro" id="IPR025188">
    <property type="entry name" value="DUF4113"/>
</dbReference>
<evidence type="ECO:0000256" key="2">
    <source>
        <dbReference type="ARBA" id="ARBA00022763"/>
    </source>
</evidence>
<dbReference type="GO" id="GO:0009432">
    <property type="term" value="P:SOS response"/>
    <property type="evidence" value="ECO:0007669"/>
    <property type="project" value="UniProtKB-KW"/>
</dbReference>
<comment type="caution">
    <text evidence="7">The sequence shown here is derived from an EMBL/GenBank/DDBJ whole genome shotgun (WGS) entry which is preliminary data.</text>
</comment>
<sequence>MTTYALVDCNAFYCSCERDSQPALKRVPVVVLSNNDGCVIARSADAKELGIPMGAPYYQVRDQLASLGIAVRSSNYVLYADMSHRVMSVLASMVPTIEVYSIDEAFCDLTGIQEDLTEFGTAIRQRLLQWVGIPVGVGIGSTKTLAKLANWAAKKWPATGGVVDLRDPLRQQRLLKLAPATTVWGVGRRLGVRLAAMNIHTAWDLAQCDPAILRMTFGVTVERTGRELNGQSCLDMHQAPPAKKAICTSKMFGYRLSELEPIREAMATYVTRAAEKLRSQASLCGGLQVSLQTQRHDPGQPIVADAESCILAYPTDDTRDLIARALSALERIFKPGVAYSKCAVMLFDLSQRGELTSDLFAPAMRDGSDRLMGVIDRINKREGAGTLRFARVPVTPKWGMRSEMRSRCYTTRWDELIQIGS</sequence>
<keyword evidence="4" id="KW-0234">DNA repair</keyword>
<dbReference type="GO" id="GO:0003684">
    <property type="term" value="F:damaged DNA binding"/>
    <property type="evidence" value="ECO:0007669"/>
    <property type="project" value="InterPro"/>
</dbReference>
<proteinExistence type="inferred from homology"/>
<dbReference type="Proteomes" id="UP000483432">
    <property type="component" value="Unassembled WGS sequence"/>
</dbReference>
<dbReference type="AlphaFoldDB" id="A0A7C9P9Q8"/>
<evidence type="ECO:0000256" key="5">
    <source>
        <dbReference type="ARBA" id="ARBA00023236"/>
    </source>
</evidence>
<name>A0A7C9P9Q8_9PROT</name>
<dbReference type="InterPro" id="IPR043128">
    <property type="entry name" value="Rev_trsase/Diguanyl_cyclase"/>
</dbReference>
<dbReference type="Pfam" id="PF13438">
    <property type="entry name" value="DUF4113"/>
    <property type="match status" value="1"/>
</dbReference>
<dbReference type="Gene3D" id="1.10.150.20">
    <property type="entry name" value="5' to 3' exonuclease, C-terminal subdomain"/>
    <property type="match status" value="1"/>
</dbReference>
<dbReference type="GO" id="GO:0042276">
    <property type="term" value="P:error-prone translesion synthesis"/>
    <property type="evidence" value="ECO:0007669"/>
    <property type="project" value="TreeGrafter"/>
</dbReference>
<dbReference type="InterPro" id="IPR017961">
    <property type="entry name" value="DNA_pol_Y-fam_little_finger"/>
</dbReference>
<dbReference type="PROSITE" id="PS50173">
    <property type="entry name" value="UMUC"/>
    <property type="match status" value="1"/>
</dbReference>
<dbReference type="Gene3D" id="3.40.1170.60">
    <property type="match status" value="1"/>
</dbReference>
<gene>
    <name evidence="7" type="ORF">GZ085_14560</name>
</gene>
<evidence type="ECO:0000313" key="7">
    <source>
        <dbReference type="EMBL" id="NDP49577.1"/>
    </source>
</evidence>
<dbReference type="GO" id="GO:0006281">
    <property type="term" value="P:DNA repair"/>
    <property type="evidence" value="ECO:0007669"/>
    <property type="project" value="UniProtKB-KW"/>
</dbReference>
<keyword evidence="3" id="KW-0741">SOS mutagenesis</keyword>
<dbReference type="GO" id="GO:0005829">
    <property type="term" value="C:cytosol"/>
    <property type="evidence" value="ECO:0007669"/>
    <property type="project" value="TreeGrafter"/>
</dbReference>
<dbReference type="PANTHER" id="PTHR11076:SF34">
    <property type="entry name" value="PROTEIN UMUC"/>
    <property type="match status" value="1"/>
</dbReference>
<dbReference type="PANTHER" id="PTHR11076">
    <property type="entry name" value="DNA REPAIR POLYMERASE UMUC / TRANSFERASE FAMILY MEMBER"/>
    <property type="match status" value="1"/>
</dbReference>
<keyword evidence="2" id="KW-0227">DNA damage</keyword>
<dbReference type="Gene3D" id="3.30.70.270">
    <property type="match status" value="1"/>
</dbReference>
<dbReference type="NCBIfam" id="NF002955">
    <property type="entry name" value="PRK03609.1"/>
    <property type="match status" value="1"/>
</dbReference>
<evidence type="ECO:0000256" key="3">
    <source>
        <dbReference type="ARBA" id="ARBA00023199"/>
    </source>
</evidence>
<evidence type="ECO:0000256" key="4">
    <source>
        <dbReference type="ARBA" id="ARBA00023204"/>
    </source>
</evidence>
<protein>
    <submittedName>
        <fullName evidence="7">Y-family DNA polymerase</fullName>
    </submittedName>
</protein>
<dbReference type="InterPro" id="IPR001126">
    <property type="entry name" value="UmuC"/>
</dbReference>